<gene>
    <name evidence="1" type="ORF">IW261DRAFT_1610322</name>
</gene>
<protein>
    <submittedName>
        <fullName evidence="1">Uncharacterized protein</fullName>
    </submittedName>
</protein>
<reference evidence="1" key="1">
    <citation type="submission" date="2023-06" db="EMBL/GenBank/DDBJ databases">
        <authorList>
            <consortium name="Lawrence Berkeley National Laboratory"/>
            <person name="Ahrendt S."/>
            <person name="Sahu N."/>
            <person name="Indic B."/>
            <person name="Wong-Bajracharya J."/>
            <person name="Merenyi Z."/>
            <person name="Ke H.-M."/>
            <person name="Monk M."/>
            <person name="Kocsube S."/>
            <person name="Drula E."/>
            <person name="Lipzen A."/>
            <person name="Balint B."/>
            <person name="Henrissat B."/>
            <person name="Andreopoulos B."/>
            <person name="Martin F.M."/>
            <person name="Harder C.B."/>
            <person name="Rigling D."/>
            <person name="Ford K.L."/>
            <person name="Foster G.D."/>
            <person name="Pangilinan J."/>
            <person name="Papanicolaou A."/>
            <person name="Barry K."/>
            <person name="LaButti K."/>
            <person name="Viragh M."/>
            <person name="Koriabine M."/>
            <person name="Yan M."/>
            <person name="Riley R."/>
            <person name="Champramary S."/>
            <person name="Plett K.L."/>
            <person name="Tsai I.J."/>
            <person name="Slot J."/>
            <person name="Sipos G."/>
            <person name="Plett J."/>
            <person name="Nagy L.G."/>
            <person name="Grigoriev I.V."/>
        </authorList>
    </citation>
    <scope>NUCLEOTIDE SEQUENCE</scope>
    <source>
        <strain evidence="1">ICMP 16352</strain>
    </source>
</reference>
<keyword evidence="2" id="KW-1185">Reference proteome</keyword>
<comment type="caution">
    <text evidence="1">The sequence shown here is derived from an EMBL/GenBank/DDBJ whole genome shotgun (WGS) entry which is preliminary data.</text>
</comment>
<name>A0AA39U6E8_9AGAR</name>
<evidence type="ECO:0000313" key="1">
    <source>
        <dbReference type="EMBL" id="KAK0475288.1"/>
    </source>
</evidence>
<accession>A0AA39U6E8</accession>
<evidence type="ECO:0000313" key="2">
    <source>
        <dbReference type="Proteomes" id="UP001175227"/>
    </source>
</evidence>
<sequence length="242" mass="25577">MRLARVVSFSEGVCLAVPVRLQDCAIDVRVDFGAVGHYVLTSGYPGICYGTRRLSLKPELPSVPNRIQHDCCDTHPTSQLTPISSCPASRTLAAVSNAAVLQGDMARPIVGVPVFVFCSPSPQFLSTYQVTSATTTTDFSSASGTATVAKPVGAFLPAPSLRIPVLLASNCDEDFSSPSSAAGMMSPPQQLYSSVKYIVVFTVVIVVFVPSTTLHEITPSLVSDADYTHFSPLSAAATIEYP</sequence>
<dbReference type="Proteomes" id="UP001175227">
    <property type="component" value="Unassembled WGS sequence"/>
</dbReference>
<dbReference type="AlphaFoldDB" id="A0AA39U6E8"/>
<dbReference type="EMBL" id="JAUEPR010000024">
    <property type="protein sequence ID" value="KAK0475288.1"/>
    <property type="molecule type" value="Genomic_DNA"/>
</dbReference>
<proteinExistence type="predicted"/>
<organism evidence="1 2">
    <name type="scientific">Armillaria novae-zelandiae</name>
    <dbReference type="NCBI Taxonomy" id="153914"/>
    <lineage>
        <taxon>Eukaryota</taxon>
        <taxon>Fungi</taxon>
        <taxon>Dikarya</taxon>
        <taxon>Basidiomycota</taxon>
        <taxon>Agaricomycotina</taxon>
        <taxon>Agaricomycetes</taxon>
        <taxon>Agaricomycetidae</taxon>
        <taxon>Agaricales</taxon>
        <taxon>Marasmiineae</taxon>
        <taxon>Physalacriaceae</taxon>
        <taxon>Armillaria</taxon>
    </lineage>
</organism>